<feature type="chain" id="PRO_5039075330" evidence="1">
    <location>
        <begin position="30"/>
        <end position="124"/>
    </location>
</feature>
<dbReference type="SUPFAM" id="SSF47090">
    <property type="entry name" value="PGBD-like"/>
    <property type="match status" value="1"/>
</dbReference>
<keyword evidence="4" id="KW-1185">Reference proteome</keyword>
<feature type="domain" description="Peptidoglycan binding-like" evidence="2">
    <location>
        <begin position="55"/>
        <end position="113"/>
    </location>
</feature>
<evidence type="ECO:0000313" key="3">
    <source>
        <dbReference type="EMBL" id="EXG81111.1"/>
    </source>
</evidence>
<dbReference type="Gene3D" id="1.10.101.10">
    <property type="entry name" value="PGBD-like superfamily/PGBD"/>
    <property type="match status" value="1"/>
</dbReference>
<keyword evidence="1" id="KW-0732">Signal</keyword>
<dbReference type="OrthoDB" id="9815541at2"/>
<gene>
    <name evidence="3" type="ORF">CryarDRAFT_2208</name>
</gene>
<evidence type="ECO:0000256" key="1">
    <source>
        <dbReference type="SAM" id="SignalP"/>
    </source>
</evidence>
<reference evidence="3 4" key="1">
    <citation type="submission" date="2013-07" db="EMBL/GenBank/DDBJ databases">
        <authorList>
            <consortium name="DOE Joint Genome Institute"/>
            <person name="Eisen J."/>
            <person name="Huntemann M."/>
            <person name="Han J."/>
            <person name="Chen A."/>
            <person name="Kyrpides N."/>
            <person name="Mavromatis K."/>
            <person name="Markowitz V."/>
            <person name="Palaniappan K."/>
            <person name="Ivanova N."/>
            <person name="Schaumberg A."/>
            <person name="Pati A."/>
            <person name="Liolios K."/>
            <person name="Nordberg H.P."/>
            <person name="Cantor M.N."/>
            <person name="Hua S.X."/>
            <person name="Woyke T."/>
        </authorList>
    </citation>
    <scope>NUCLEOTIDE SEQUENCE [LARGE SCALE GENOMIC DNA]</scope>
    <source>
        <strain evidence="3 4">DSM 44712</strain>
    </source>
</reference>
<dbReference type="Pfam" id="PF01471">
    <property type="entry name" value="PG_binding_1"/>
    <property type="match status" value="1"/>
</dbReference>
<feature type="signal peptide" evidence="1">
    <location>
        <begin position="1"/>
        <end position="29"/>
    </location>
</feature>
<organism evidence="3 4">
    <name type="scientific">Cryptosporangium arvum DSM 44712</name>
    <dbReference type="NCBI Taxonomy" id="927661"/>
    <lineage>
        <taxon>Bacteria</taxon>
        <taxon>Bacillati</taxon>
        <taxon>Actinomycetota</taxon>
        <taxon>Actinomycetes</taxon>
        <taxon>Cryptosporangiales</taxon>
        <taxon>Cryptosporangiaceae</taxon>
        <taxon>Cryptosporangium</taxon>
    </lineage>
</organism>
<protein>
    <submittedName>
        <fullName evidence="3">Putative peptidoglycan-binding domain-containing protein</fullName>
    </submittedName>
</protein>
<dbReference type="InterPro" id="IPR036366">
    <property type="entry name" value="PGBDSf"/>
</dbReference>
<dbReference type="HOGENOM" id="CLU_146028_1_0_11"/>
<dbReference type="AlphaFoldDB" id="A0A011AGG8"/>
<proteinExistence type="predicted"/>
<dbReference type="PATRIC" id="fig|927661.3.peg.2173"/>
<sequence length="124" mass="12872">MTVKRKIVGRTLALLIATVAALATGGVVATPASAGNITGRCTYTSSEPVLRSGSSGTAVRQVQCELNYAMTGVADIAVDGSFGPITDNYVRRFQSCIGLPVDGIVGPNTWKQLNHWAASVGFPC</sequence>
<evidence type="ECO:0000313" key="4">
    <source>
        <dbReference type="Proteomes" id="UP000021053"/>
    </source>
</evidence>
<dbReference type="InterPro" id="IPR002477">
    <property type="entry name" value="Peptidoglycan-bd-like"/>
</dbReference>
<dbReference type="EMBL" id="JFBT01000001">
    <property type="protein sequence ID" value="EXG81111.1"/>
    <property type="molecule type" value="Genomic_DNA"/>
</dbReference>
<accession>A0A011AGG8</accession>
<dbReference type="Proteomes" id="UP000021053">
    <property type="component" value="Unassembled WGS sequence"/>
</dbReference>
<name>A0A011AGG8_9ACTN</name>
<dbReference type="RefSeq" id="WP_084700338.1">
    <property type="nucleotide sequence ID" value="NZ_KK073874.1"/>
</dbReference>
<comment type="caution">
    <text evidence="3">The sequence shown here is derived from an EMBL/GenBank/DDBJ whole genome shotgun (WGS) entry which is preliminary data.</text>
</comment>
<evidence type="ECO:0000259" key="2">
    <source>
        <dbReference type="Pfam" id="PF01471"/>
    </source>
</evidence>
<dbReference type="InterPro" id="IPR036365">
    <property type="entry name" value="PGBD-like_sf"/>
</dbReference>